<dbReference type="InterPro" id="IPR005151">
    <property type="entry name" value="Tail-specific_protease"/>
</dbReference>
<dbReference type="GO" id="GO:0006508">
    <property type="term" value="P:proteolysis"/>
    <property type="evidence" value="ECO:0007669"/>
    <property type="project" value="InterPro"/>
</dbReference>
<organism evidence="3 4">
    <name type="scientific">Bowmanella pacifica</name>
    <dbReference type="NCBI Taxonomy" id="502051"/>
    <lineage>
        <taxon>Bacteria</taxon>
        <taxon>Pseudomonadati</taxon>
        <taxon>Pseudomonadota</taxon>
        <taxon>Gammaproteobacteria</taxon>
        <taxon>Alteromonadales</taxon>
        <taxon>Alteromonadaceae</taxon>
        <taxon>Bowmanella</taxon>
    </lineage>
</organism>
<dbReference type="GO" id="GO:0008236">
    <property type="term" value="F:serine-type peptidase activity"/>
    <property type="evidence" value="ECO:0007669"/>
    <property type="project" value="InterPro"/>
</dbReference>
<reference evidence="3" key="1">
    <citation type="journal article" date="2014" name="Int. J. Syst. Evol. Microbiol.">
        <title>Complete genome sequence of Corynebacterium casei LMG S-19264T (=DSM 44701T), isolated from a smear-ripened cheese.</title>
        <authorList>
            <consortium name="US DOE Joint Genome Institute (JGI-PGF)"/>
            <person name="Walter F."/>
            <person name="Albersmeier A."/>
            <person name="Kalinowski J."/>
            <person name="Ruckert C."/>
        </authorList>
    </citation>
    <scope>NUCLEOTIDE SEQUENCE</scope>
    <source>
        <strain evidence="3">CGMCC 1.7086</strain>
    </source>
</reference>
<sequence length="512" mass="57218">MKKLALSFWGLFLGFGASAAEPAFPDVQQRQALADTLLKGMESIDALSIYVRDQTRDVKWNQYRAHATEQIAQAENWNALYFAIGSLHFGIVNQHSFLQVGDWIKEQVTPVPRWPEVNIGYTWPKLSFFNQQDGKDIKLLNGVDITKLFSDYHNYFCRSAHEIGCLESFVTDMERGYRFNLSEPSLEIAYHDGTKLTLASGADKNRTISTSNAPTCEGLYEGLSFQQRYVSEQACLYETDDAFVLKILFFGNWGTEQDDIYCSAEQATGMCGAIHGVRDIINSKPAKKLVVDLQNNPGGSENTPWVAAFGKPFKDNLVRYRNVEPLQNQATRVSAFYGSEFAEDWYQLLSDEDKKQTYLPLRADFCRGSALCQSKDVAPATSAIQYQRLAIVTNPQCVSSCDDLVWRLKAYAGAKVFGQLPATDGTYARLDGYLLLNADGQFSTVIKGEGENVDFGADILVAQYRLPISRTVNLTGVVLEGNSDVLDFPLAVEKQSFSTRTHQNLLNTLSQL</sequence>
<feature type="domain" description="Tail specific protease" evidence="2">
    <location>
        <begin position="281"/>
        <end position="427"/>
    </location>
</feature>
<feature type="chain" id="PRO_5036678334" description="Tail specific protease domain-containing protein" evidence="1">
    <location>
        <begin position="20"/>
        <end position="512"/>
    </location>
</feature>
<evidence type="ECO:0000259" key="2">
    <source>
        <dbReference type="Pfam" id="PF03572"/>
    </source>
</evidence>
<evidence type="ECO:0000256" key="1">
    <source>
        <dbReference type="SAM" id="SignalP"/>
    </source>
</evidence>
<feature type="signal peptide" evidence="1">
    <location>
        <begin position="1"/>
        <end position="19"/>
    </location>
</feature>
<dbReference type="EMBL" id="BMLS01000002">
    <property type="protein sequence ID" value="GGO67145.1"/>
    <property type="molecule type" value="Genomic_DNA"/>
</dbReference>
<proteinExistence type="predicted"/>
<dbReference type="RefSeq" id="WP_188692054.1">
    <property type="nucleotide sequence ID" value="NZ_BMLS01000002.1"/>
</dbReference>
<dbReference type="Gene3D" id="3.90.226.10">
    <property type="entry name" value="2-enoyl-CoA Hydratase, Chain A, domain 1"/>
    <property type="match status" value="1"/>
</dbReference>
<name>A0A917YXQ0_9ALTE</name>
<dbReference type="Proteomes" id="UP000606935">
    <property type="component" value="Unassembled WGS sequence"/>
</dbReference>
<reference evidence="3" key="2">
    <citation type="submission" date="2020-09" db="EMBL/GenBank/DDBJ databases">
        <authorList>
            <person name="Sun Q."/>
            <person name="Zhou Y."/>
        </authorList>
    </citation>
    <scope>NUCLEOTIDE SEQUENCE</scope>
    <source>
        <strain evidence="3">CGMCC 1.7086</strain>
    </source>
</reference>
<gene>
    <name evidence="3" type="ORF">GCM10010982_12910</name>
</gene>
<keyword evidence="4" id="KW-1185">Reference proteome</keyword>
<dbReference type="AlphaFoldDB" id="A0A917YXQ0"/>
<protein>
    <recommendedName>
        <fullName evidence="2">Tail specific protease domain-containing protein</fullName>
    </recommendedName>
</protein>
<dbReference type="InterPro" id="IPR029045">
    <property type="entry name" value="ClpP/crotonase-like_dom_sf"/>
</dbReference>
<keyword evidence="1" id="KW-0732">Signal</keyword>
<evidence type="ECO:0000313" key="3">
    <source>
        <dbReference type="EMBL" id="GGO67145.1"/>
    </source>
</evidence>
<evidence type="ECO:0000313" key="4">
    <source>
        <dbReference type="Proteomes" id="UP000606935"/>
    </source>
</evidence>
<comment type="caution">
    <text evidence="3">The sequence shown here is derived from an EMBL/GenBank/DDBJ whole genome shotgun (WGS) entry which is preliminary data.</text>
</comment>
<accession>A0A917YXQ0</accession>
<dbReference type="Pfam" id="PF03572">
    <property type="entry name" value="Peptidase_S41"/>
    <property type="match status" value="1"/>
</dbReference>
<dbReference type="SUPFAM" id="SSF52096">
    <property type="entry name" value="ClpP/crotonase"/>
    <property type="match status" value="1"/>
</dbReference>